<proteinExistence type="predicted"/>
<dbReference type="Proteomes" id="UP000199118">
    <property type="component" value="Unassembled WGS sequence"/>
</dbReference>
<keyword evidence="3" id="KW-1185">Reference proteome</keyword>
<dbReference type="STRING" id="356660.SAMN05444336_105171"/>
<sequence>MTLTAPLILAPRALDDAALTGLAAPLRRASVEAWVDALDRLMGETPASESGAEPASEGDALAGDEDIAALLLPPGARGPAVKRARDWADKLAIPVYEGDAPFGPEFDRWLTGTLLERAATARRDAAQSRAAAALLREETETLQSAFAELESFAYALGAPNFSTVASIPATGMPLVLEQSRARAVVQHIPSDLRGLVAVDLNILNNRAKGAQTLRLMLRDRNGTVFARTDPIACAGLKTGWTRFNFGTAVEVASRDAELVIELDPRGEKGGVWFALGPAAPAERLRAAGPDGAPLADAPLALRAYRGTPGARLPRLMGEPEGATGASLLMPRDAPRPRRLLTESEDGSPGVKFWPKENAILVHPPAKGCTFGVIKKVAVENLVGVDAMVNVQNPHAPAINFALGAAPSSDSSARDPMDVIGDWITLGPRQWGEAHAWWDKPITGEVDLILATSIARGEPSDTCWALFRAFRLHTAD</sequence>
<gene>
    <name evidence="2" type="ORF">SAMN05444336_105171</name>
</gene>
<evidence type="ECO:0000313" key="3">
    <source>
        <dbReference type="Proteomes" id="UP000199118"/>
    </source>
</evidence>
<dbReference type="AlphaFoldDB" id="A0A1H3BW24"/>
<dbReference type="OrthoDB" id="7757113at2"/>
<protein>
    <submittedName>
        <fullName evidence="2">Uncharacterized protein</fullName>
    </submittedName>
</protein>
<organism evidence="2 3">
    <name type="scientific">Albimonas donghaensis</name>
    <dbReference type="NCBI Taxonomy" id="356660"/>
    <lineage>
        <taxon>Bacteria</taxon>
        <taxon>Pseudomonadati</taxon>
        <taxon>Pseudomonadota</taxon>
        <taxon>Alphaproteobacteria</taxon>
        <taxon>Rhodobacterales</taxon>
        <taxon>Paracoccaceae</taxon>
        <taxon>Albimonas</taxon>
    </lineage>
</organism>
<accession>A0A1H3BW24</accession>
<feature type="compositionally biased region" description="Basic and acidic residues" evidence="1">
    <location>
        <begin position="332"/>
        <end position="341"/>
    </location>
</feature>
<reference evidence="2 3" key="1">
    <citation type="submission" date="2016-10" db="EMBL/GenBank/DDBJ databases">
        <authorList>
            <person name="de Groot N.N."/>
        </authorList>
    </citation>
    <scope>NUCLEOTIDE SEQUENCE [LARGE SCALE GENOMIC DNA]</scope>
    <source>
        <strain evidence="2 3">DSM 17890</strain>
    </source>
</reference>
<dbReference type="RefSeq" id="WP_092683240.1">
    <property type="nucleotide sequence ID" value="NZ_FNMZ01000005.1"/>
</dbReference>
<dbReference type="InterPro" id="IPR046184">
    <property type="entry name" value="DUF6212"/>
</dbReference>
<evidence type="ECO:0000313" key="2">
    <source>
        <dbReference type="EMBL" id="SDX45828.1"/>
    </source>
</evidence>
<evidence type="ECO:0000256" key="1">
    <source>
        <dbReference type="SAM" id="MobiDB-lite"/>
    </source>
</evidence>
<feature type="region of interest" description="Disordered" evidence="1">
    <location>
        <begin position="310"/>
        <end position="346"/>
    </location>
</feature>
<dbReference type="EMBL" id="FNMZ01000005">
    <property type="protein sequence ID" value="SDX45828.1"/>
    <property type="molecule type" value="Genomic_DNA"/>
</dbReference>
<dbReference type="Pfam" id="PF19717">
    <property type="entry name" value="DUF6212"/>
    <property type="match status" value="1"/>
</dbReference>
<name>A0A1H3BW24_9RHOB</name>